<dbReference type="PANTHER" id="PTHR11022">
    <property type="entry name" value="PEPTIDOGLYCAN RECOGNITION PROTEIN"/>
    <property type="match status" value="1"/>
</dbReference>
<dbReference type="InterPro" id="IPR006619">
    <property type="entry name" value="PGRP_domain_met/bac"/>
</dbReference>
<dbReference type="EMBL" id="OU892280">
    <property type="protein sequence ID" value="CAG9767870.1"/>
    <property type="molecule type" value="Genomic_DNA"/>
</dbReference>
<dbReference type="GO" id="GO:0008270">
    <property type="term" value="F:zinc ion binding"/>
    <property type="evidence" value="ECO:0007669"/>
    <property type="project" value="InterPro"/>
</dbReference>
<evidence type="ECO:0000259" key="8">
    <source>
        <dbReference type="SMART" id="SM00701"/>
    </source>
</evidence>
<comment type="similarity">
    <text evidence="1">Belongs to the N-acetylmuramoyl-L-alanine amidase 2 family.</text>
</comment>
<dbReference type="GO" id="GO:0008745">
    <property type="term" value="F:N-acetylmuramoyl-L-alanine amidase activity"/>
    <property type="evidence" value="ECO:0007669"/>
    <property type="project" value="InterPro"/>
</dbReference>
<feature type="region of interest" description="Disordered" evidence="5">
    <location>
        <begin position="222"/>
        <end position="243"/>
    </location>
</feature>
<dbReference type="GO" id="GO:0045087">
    <property type="term" value="P:innate immune response"/>
    <property type="evidence" value="ECO:0007669"/>
    <property type="project" value="UniProtKB-KW"/>
</dbReference>
<evidence type="ECO:0000256" key="6">
    <source>
        <dbReference type="SAM" id="SignalP"/>
    </source>
</evidence>
<evidence type="ECO:0000313" key="9">
    <source>
        <dbReference type="EMBL" id="CAG9767870.1"/>
    </source>
</evidence>
<evidence type="ECO:0000256" key="2">
    <source>
        <dbReference type="ARBA" id="ARBA00022588"/>
    </source>
</evidence>
<proteinExistence type="inferred from homology"/>
<dbReference type="PANTHER" id="PTHR11022:SF77">
    <property type="entry name" value="PEPTIDOGLYCAN-RECOGNITION PROTEIN LB"/>
    <property type="match status" value="1"/>
</dbReference>
<feature type="domain" description="N-acetylmuramoyl-L-alanine amidase" evidence="7">
    <location>
        <begin position="51"/>
        <end position="189"/>
    </location>
</feature>
<keyword evidence="2" id="KW-0399">Innate immunity</keyword>
<sequence>MCLNYCADINENMIFLVSVLLFAMCGVYGADSATIPPSTPEIVSREGWGARPPTAVEKMANPVPFVVIHHSYIPAACYTKEDCIEAMQWMQDYHQLNRSWNDIGYSFASGGDNRIYMGRGWSAVGAHAPGYNNRSIGICVIGDWTEQVPPESQLVVVKELIQKGVQDGYIQEDYKLIGHRQVRATECPGDAFYAEIQTWPHWVADPTADVSTNILREKLKPDPREDALDFPEEHNQLKRHNLS</sequence>
<evidence type="ECO:0008006" key="11">
    <source>
        <dbReference type="Google" id="ProtNLM"/>
    </source>
</evidence>
<evidence type="ECO:0000259" key="7">
    <source>
        <dbReference type="SMART" id="SM00644"/>
    </source>
</evidence>
<protein>
    <recommendedName>
        <fullName evidence="11">Peptidoglycan-recognition protein</fullName>
    </recommendedName>
</protein>
<dbReference type="Pfam" id="PF01510">
    <property type="entry name" value="Amidase_2"/>
    <property type="match status" value="1"/>
</dbReference>
<comment type="function">
    <text evidence="4">Peptidoglycan-recognition protein probably involved in innate immunity by binding to peptidoglycans (PGN) of bacteria and activating the prophenoloxidase (proPO) cascade immune response. Binds to 1,3-beta-D-glucan and PGN.</text>
</comment>
<keyword evidence="6" id="KW-0732">Signal</keyword>
<dbReference type="SMART" id="SM00701">
    <property type="entry name" value="PGRP"/>
    <property type="match status" value="1"/>
</dbReference>
<evidence type="ECO:0000256" key="1">
    <source>
        <dbReference type="ARBA" id="ARBA00007553"/>
    </source>
</evidence>
<dbReference type="GO" id="GO:0009253">
    <property type="term" value="P:peptidoglycan catabolic process"/>
    <property type="evidence" value="ECO:0007669"/>
    <property type="project" value="InterPro"/>
</dbReference>
<feature type="compositionally biased region" description="Basic and acidic residues" evidence="5">
    <location>
        <begin position="222"/>
        <end position="236"/>
    </location>
</feature>
<organism evidence="9 10">
    <name type="scientific">Ceutorhynchus assimilis</name>
    <name type="common">cabbage seed weevil</name>
    <dbReference type="NCBI Taxonomy" id="467358"/>
    <lineage>
        <taxon>Eukaryota</taxon>
        <taxon>Metazoa</taxon>
        <taxon>Ecdysozoa</taxon>
        <taxon>Arthropoda</taxon>
        <taxon>Hexapoda</taxon>
        <taxon>Insecta</taxon>
        <taxon>Pterygota</taxon>
        <taxon>Neoptera</taxon>
        <taxon>Endopterygota</taxon>
        <taxon>Coleoptera</taxon>
        <taxon>Polyphaga</taxon>
        <taxon>Cucujiformia</taxon>
        <taxon>Curculionidae</taxon>
        <taxon>Ceutorhynchinae</taxon>
        <taxon>Ceutorhynchus</taxon>
    </lineage>
</organism>
<dbReference type="AlphaFoldDB" id="A0A9N9MVC4"/>
<dbReference type="SMART" id="SM00644">
    <property type="entry name" value="Ami_2"/>
    <property type="match status" value="1"/>
</dbReference>
<evidence type="ECO:0000256" key="5">
    <source>
        <dbReference type="SAM" id="MobiDB-lite"/>
    </source>
</evidence>
<accession>A0A9N9MVC4</accession>
<feature type="domain" description="Peptidoglycan recognition protein family" evidence="8">
    <location>
        <begin position="40"/>
        <end position="183"/>
    </location>
</feature>
<evidence type="ECO:0000256" key="4">
    <source>
        <dbReference type="ARBA" id="ARBA00057187"/>
    </source>
</evidence>
<dbReference type="InterPro" id="IPR015510">
    <property type="entry name" value="PGRP"/>
</dbReference>
<dbReference type="FunFam" id="3.40.80.10:FF:000001">
    <property type="entry name" value="Peptidoglycan recognition protein 1"/>
    <property type="match status" value="1"/>
</dbReference>
<feature type="chain" id="PRO_5040395953" description="Peptidoglycan-recognition protein" evidence="6">
    <location>
        <begin position="30"/>
        <end position="243"/>
    </location>
</feature>
<evidence type="ECO:0000256" key="3">
    <source>
        <dbReference type="ARBA" id="ARBA00022859"/>
    </source>
</evidence>
<keyword evidence="3" id="KW-0391">Immunity</keyword>
<evidence type="ECO:0000313" key="10">
    <source>
        <dbReference type="Proteomes" id="UP001152799"/>
    </source>
</evidence>
<dbReference type="InterPro" id="IPR002502">
    <property type="entry name" value="Amidase_domain"/>
</dbReference>
<reference evidence="9" key="1">
    <citation type="submission" date="2022-01" db="EMBL/GenBank/DDBJ databases">
        <authorList>
            <person name="King R."/>
        </authorList>
    </citation>
    <scope>NUCLEOTIDE SEQUENCE</scope>
</reference>
<dbReference type="CDD" id="cd06583">
    <property type="entry name" value="PGRP"/>
    <property type="match status" value="1"/>
</dbReference>
<dbReference type="Proteomes" id="UP001152799">
    <property type="component" value="Chromosome 4"/>
</dbReference>
<keyword evidence="10" id="KW-1185">Reference proteome</keyword>
<dbReference type="OrthoDB" id="10001926at2759"/>
<dbReference type="SUPFAM" id="SSF55846">
    <property type="entry name" value="N-acetylmuramoyl-L-alanine amidase-like"/>
    <property type="match status" value="1"/>
</dbReference>
<dbReference type="Gene3D" id="3.40.80.10">
    <property type="entry name" value="Peptidoglycan recognition protein-like"/>
    <property type="match status" value="1"/>
</dbReference>
<dbReference type="InterPro" id="IPR036505">
    <property type="entry name" value="Amidase/PGRP_sf"/>
</dbReference>
<gene>
    <name evidence="9" type="ORF">CEUTPL_LOCUS8424</name>
</gene>
<feature type="signal peptide" evidence="6">
    <location>
        <begin position="1"/>
        <end position="29"/>
    </location>
</feature>
<name>A0A9N9MVC4_9CUCU</name>